<dbReference type="HOGENOM" id="CLU_1540433_0_0_1"/>
<dbReference type="Proteomes" id="UP000002498">
    <property type="component" value="Unassembled WGS sequence"/>
</dbReference>
<dbReference type="GeneID" id="23632372"/>
<proteinExistence type="predicted"/>
<organism evidence="1 2">
    <name type="scientific">Metarhizium robertsii (strain ARSEF 23 / ATCC MYA-3075)</name>
    <name type="common">Metarhizium anisopliae (strain ARSEF 23)</name>
    <dbReference type="NCBI Taxonomy" id="655844"/>
    <lineage>
        <taxon>Eukaryota</taxon>
        <taxon>Fungi</taxon>
        <taxon>Dikarya</taxon>
        <taxon>Ascomycota</taxon>
        <taxon>Pezizomycotina</taxon>
        <taxon>Sordariomycetes</taxon>
        <taxon>Hypocreomycetidae</taxon>
        <taxon>Hypocreales</taxon>
        <taxon>Clavicipitaceae</taxon>
        <taxon>Metarhizium</taxon>
    </lineage>
</organism>
<dbReference type="RefSeq" id="XP_011411171.1">
    <property type="nucleotide sequence ID" value="XM_011412869.1"/>
</dbReference>
<keyword evidence="2" id="KW-1185">Reference proteome</keyword>
<dbReference type="AlphaFoldDB" id="A0A0B2X939"/>
<protein>
    <submittedName>
        <fullName evidence="1">Ankyrin repeat-containing domain protein</fullName>
    </submittedName>
</protein>
<comment type="caution">
    <text evidence="1">The sequence shown here is derived from an EMBL/GenBank/DDBJ whole genome shotgun (WGS) entry which is preliminary data.</text>
</comment>
<reference evidence="1 2" key="1">
    <citation type="journal article" date="2011" name="PLoS Genet.">
        <title>Genome sequencing and comparative transcriptomics of the model entomopathogenic fungi Metarhizium anisopliae and M. acridum.</title>
        <authorList>
            <person name="Gao Q."/>
            <person name="Jin K."/>
            <person name="Ying S.H."/>
            <person name="Zhang Y."/>
            <person name="Xiao G."/>
            <person name="Shang Y."/>
            <person name="Duan Z."/>
            <person name="Hu X."/>
            <person name="Xie X.Q."/>
            <person name="Zhou G."/>
            <person name="Peng G."/>
            <person name="Luo Z."/>
            <person name="Huang W."/>
            <person name="Wang B."/>
            <person name="Fang W."/>
            <person name="Wang S."/>
            <person name="Zhong Y."/>
            <person name="Ma L.J."/>
            <person name="St Leger R.J."/>
            <person name="Zhao G.P."/>
            <person name="Pei Y."/>
            <person name="Feng M.G."/>
            <person name="Xia Y."/>
            <person name="Wang C."/>
        </authorList>
    </citation>
    <scope>NUCLEOTIDE SEQUENCE [LARGE SCALE GENOMIC DNA]</scope>
    <source>
        <strain evidence="2">ARSEF 23 / ATCC MYA-3075</strain>
    </source>
</reference>
<evidence type="ECO:0000313" key="1">
    <source>
        <dbReference type="EMBL" id="KHO11408.1"/>
    </source>
</evidence>
<accession>A0A0B2X939</accession>
<dbReference type="KEGG" id="maj:MAA_10923"/>
<dbReference type="EMBL" id="ADNJ02000003">
    <property type="protein sequence ID" value="KHO11408.1"/>
    <property type="molecule type" value="Genomic_DNA"/>
</dbReference>
<sequence>MSTEGNNRVIVWFKVLPKEVSAEEAPKQILRLLGYSQGQGYDFSRVEIFQEKPHRRRLKGTIEFVNTSTTKEAAKGVGPEFCQGLFTGFHALEVNITGNQKNTGRRARQTSEVANVDVQTLPQSSENCNAISHQKRIRPDAVSGIIIASGTRTKERVGSWRSQFKFHGWWSEGH</sequence>
<evidence type="ECO:0000313" key="2">
    <source>
        <dbReference type="Proteomes" id="UP000002498"/>
    </source>
</evidence>
<reference evidence="1 2" key="2">
    <citation type="journal article" date="2014" name="Proc. Natl. Acad. Sci. U.S.A.">
        <title>Trajectory and genomic determinants of fungal-pathogen speciation and host adaptation.</title>
        <authorList>
            <person name="Hu X."/>
            <person name="Xiao G."/>
            <person name="Zheng P."/>
            <person name="Shang Y."/>
            <person name="Su Y."/>
            <person name="Zhang X."/>
            <person name="Liu X."/>
            <person name="Zhan S."/>
            <person name="St Leger R.J."/>
            <person name="Wang C."/>
        </authorList>
    </citation>
    <scope>GENOME REANNOTATION</scope>
    <source>
        <strain evidence="2">ARSEF 23 / ATCC MYA-3075</strain>
    </source>
</reference>
<gene>
    <name evidence="1" type="ORF">MAA_10923</name>
</gene>
<name>A0A0B2X939_METRA</name>